<proteinExistence type="predicted"/>
<reference evidence="1" key="1">
    <citation type="submission" date="2022-10" db="EMBL/GenBank/DDBJ databases">
        <title>Complete Genome of Trichothecium roseum strain YXFP-22015, a Plant Pathogen Isolated from Citrus.</title>
        <authorList>
            <person name="Wang Y."/>
            <person name="Zhu L."/>
        </authorList>
    </citation>
    <scope>NUCLEOTIDE SEQUENCE</scope>
    <source>
        <strain evidence="1">YXFP-22015</strain>
    </source>
</reference>
<keyword evidence="2" id="KW-1185">Reference proteome</keyword>
<sequence length="101" mass="11330">MQLDDWLMILGQAAFTTYTGLLFAGINAGIGRHNAAIRDNRTRVLALKWRSISIGIRILAMMFIKLSIGVFLLRISVRPVYTWVLRASILAVAVYGTVLFF</sequence>
<accession>A0ACC0UVV4</accession>
<dbReference type="EMBL" id="CM047945">
    <property type="protein sequence ID" value="KAI9898280.1"/>
    <property type="molecule type" value="Genomic_DNA"/>
</dbReference>
<comment type="caution">
    <text evidence="1">The sequence shown here is derived from an EMBL/GenBank/DDBJ whole genome shotgun (WGS) entry which is preliminary data.</text>
</comment>
<dbReference type="Proteomes" id="UP001163324">
    <property type="component" value="Chromosome 6"/>
</dbReference>
<gene>
    <name evidence="1" type="ORF">N3K66_006640</name>
</gene>
<protein>
    <submittedName>
        <fullName evidence="1">Uncharacterized protein</fullName>
    </submittedName>
</protein>
<evidence type="ECO:0000313" key="2">
    <source>
        <dbReference type="Proteomes" id="UP001163324"/>
    </source>
</evidence>
<evidence type="ECO:0000313" key="1">
    <source>
        <dbReference type="EMBL" id="KAI9898280.1"/>
    </source>
</evidence>
<name>A0ACC0UVV4_9HYPO</name>
<organism evidence="1 2">
    <name type="scientific">Trichothecium roseum</name>
    <dbReference type="NCBI Taxonomy" id="47278"/>
    <lineage>
        <taxon>Eukaryota</taxon>
        <taxon>Fungi</taxon>
        <taxon>Dikarya</taxon>
        <taxon>Ascomycota</taxon>
        <taxon>Pezizomycotina</taxon>
        <taxon>Sordariomycetes</taxon>
        <taxon>Hypocreomycetidae</taxon>
        <taxon>Hypocreales</taxon>
        <taxon>Hypocreales incertae sedis</taxon>
        <taxon>Trichothecium</taxon>
    </lineage>
</organism>